<dbReference type="PANTHER" id="PTHR10037">
    <property type="entry name" value="VOLTAGE-GATED CATION CHANNEL CALCIUM AND SODIUM"/>
    <property type="match status" value="1"/>
</dbReference>
<dbReference type="BioCyc" id="JESP1508404:G14D9-11122-MONOMER"/>
<dbReference type="HOGENOM" id="CLU_055047_0_0_9"/>
<feature type="domain" description="Ion transport" evidence="6">
    <location>
        <begin position="14"/>
        <end position="233"/>
    </location>
</feature>
<evidence type="ECO:0000256" key="1">
    <source>
        <dbReference type="ARBA" id="ARBA00004141"/>
    </source>
</evidence>
<dbReference type="Gene3D" id="1.10.287.70">
    <property type="match status" value="1"/>
</dbReference>
<evidence type="ECO:0000256" key="3">
    <source>
        <dbReference type="ARBA" id="ARBA00022989"/>
    </source>
</evidence>
<feature type="transmembrane region" description="Helical" evidence="5">
    <location>
        <begin position="83"/>
        <end position="107"/>
    </location>
</feature>
<dbReference type="InterPro" id="IPR005821">
    <property type="entry name" value="Ion_trans_dom"/>
</dbReference>
<dbReference type="Gene3D" id="1.20.120.350">
    <property type="entry name" value="Voltage-gated potassium channels. Chain C"/>
    <property type="match status" value="1"/>
</dbReference>
<name>A0A0B5AT16_9BACL</name>
<feature type="transmembrane region" description="Helical" evidence="5">
    <location>
        <begin position="54"/>
        <end position="77"/>
    </location>
</feature>
<evidence type="ECO:0000256" key="2">
    <source>
        <dbReference type="ARBA" id="ARBA00022692"/>
    </source>
</evidence>
<dbReference type="GO" id="GO:0001518">
    <property type="term" value="C:voltage-gated sodium channel complex"/>
    <property type="evidence" value="ECO:0007669"/>
    <property type="project" value="TreeGrafter"/>
</dbReference>
<dbReference type="Proteomes" id="UP000031449">
    <property type="component" value="Chromosome"/>
</dbReference>
<gene>
    <name evidence="7" type="ORF">JMA_18670</name>
</gene>
<reference evidence="7 8" key="1">
    <citation type="submission" date="2014-08" db="EMBL/GenBank/DDBJ databases">
        <title>Complete genome of a marine bacteria Jeotgalibacillus malaysiensis.</title>
        <authorList>
            <person name="Yaakop A.S."/>
            <person name="Chan K.-G."/>
            <person name="Goh K.M."/>
        </authorList>
    </citation>
    <scope>NUCLEOTIDE SEQUENCE [LARGE SCALE GENOMIC DNA]</scope>
    <source>
        <strain evidence="7 8">D5</strain>
    </source>
</reference>
<feature type="transmembrane region" description="Helical" evidence="5">
    <location>
        <begin position="16"/>
        <end position="34"/>
    </location>
</feature>
<sequence>MNELRSRLVMIAGHRLFNAVIIGLILLNAVLIGLETYPALYNSYREFFIGADRILLWLFTIEIIIRLIAASSIKQFFKEPWNVFDFIIVLSGHLIAGGHYVTVLRILRVLRVLRTISVIPSLRKIVNALLMTIPSMGTILLLLGIFFYIYGVIGTMLYASIAPEYFGSLHSSLLTLFQVVTLESWASGVMRPILEEDPTSWWYFVTFVLIGTFVIFNLFVGVVVNNVEEADKENRPSPEEVKLAQVQKELEEIKALLKTKKSKG</sequence>
<evidence type="ECO:0000256" key="5">
    <source>
        <dbReference type="SAM" id="Phobius"/>
    </source>
</evidence>
<comment type="subcellular location">
    <subcellularLocation>
        <location evidence="1">Membrane</location>
        <topology evidence="1">Multi-pass membrane protein</topology>
    </subcellularLocation>
</comment>
<feature type="transmembrane region" description="Helical" evidence="5">
    <location>
        <begin position="128"/>
        <end position="150"/>
    </location>
</feature>
<evidence type="ECO:0000259" key="6">
    <source>
        <dbReference type="Pfam" id="PF00520"/>
    </source>
</evidence>
<dbReference type="SUPFAM" id="SSF81324">
    <property type="entry name" value="Voltage-gated potassium channels"/>
    <property type="match status" value="1"/>
</dbReference>
<evidence type="ECO:0000256" key="4">
    <source>
        <dbReference type="ARBA" id="ARBA00023136"/>
    </source>
</evidence>
<dbReference type="EMBL" id="CP009416">
    <property type="protein sequence ID" value="AJD91184.1"/>
    <property type="molecule type" value="Genomic_DNA"/>
</dbReference>
<dbReference type="InterPro" id="IPR043203">
    <property type="entry name" value="VGCC_Ca_Na"/>
</dbReference>
<keyword evidence="4 5" id="KW-0472">Membrane</keyword>
<keyword evidence="3 5" id="KW-1133">Transmembrane helix</keyword>
<protein>
    <submittedName>
        <fullName evidence="7">Cation transporter</fullName>
    </submittedName>
</protein>
<dbReference type="KEGG" id="jeo:JMA_18670"/>
<dbReference type="Pfam" id="PF00520">
    <property type="entry name" value="Ion_trans"/>
    <property type="match status" value="1"/>
</dbReference>
<dbReference type="STRING" id="1508404.JMA_18670"/>
<dbReference type="PANTHER" id="PTHR10037:SF62">
    <property type="entry name" value="SODIUM CHANNEL PROTEIN 60E"/>
    <property type="match status" value="1"/>
</dbReference>
<proteinExistence type="predicted"/>
<feature type="transmembrane region" description="Helical" evidence="5">
    <location>
        <begin position="201"/>
        <end position="224"/>
    </location>
</feature>
<evidence type="ECO:0000313" key="8">
    <source>
        <dbReference type="Proteomes" id="UP000031449"/>
    </source>
</evidence>
<organism evidence="7 8">
    <name type="scientific">Jeotgalibacillus malaysiensis</name>
    <dbReference type="NCBI Taxonomy" id="1508404"/>
    <lineage>
        <taxon>Bacteria</taxon>
        <taxon>Bacillati</taxon>
        <taxon>Bacillota</taxon>
        <taxon>Bacilli</taxon>
        <taxon>Bacillales</taxon>
        <taxon>Caryophanaceae</taxon>
        <taxon>Jeotgalibacillus</taxon>
    </lineage>
</organism>
<evidence type="ECO:0000313" key="7">
    <source>
        <dbReference type="EMBL" id="AJD91184.1"/>
    </source>
</evidence>
<dbReference type="GO" id="GO:0005248">
    <property type="term" value="F:voltage-gated sodium channel activity"/>
    <property type="evidence" value="ECO:0007669"/>
    <property type="project" value="TreeGrafter"/>
</dbReference>
<keyword evidence="8" id="KW-1185">Reference proteome</keyword>
<keyword evidence="2 5" id="KW-0812">Transmembrane</keyword>
<accession>A0A0B5AT16</accession>
<dbReference type="AlphaFoldDB" id="A0A0B5AT16"/>
<dbReference type="OrthoDB" id="5297065at2"/>
<dbReference type="InterPro" id="IPR027359">
    <property type="entry name" value="Volt_channel_dom_sf"/>
</dbReference>